<evidence type="ECO:0000256" key="5">
    <source>
        <dbReference type="ARBA" id="ARBA00022842"/>
    </source>
</evidence>
<sequence length="321" mass="36273">MSIGGALTLTTVKPSLEFLFSFQQLQILGNYQFLIQDICITLVVCLTMNLTHAYPKLSPYRPPGRLLSPPLLLSVLFNAALSILLQVFAFFYVRRQAWYSRLRGHCGCPLGNQTSCPGNGTATAQESRILSYEATTLWPLVTLSCIAFAFIFSKGRPFRKPIYTNYIFSGMLCLQLGVSLFLFFADLEGVYQRMELLCTPTLWRVYVLIMLLVFFLVSSLVEDGVLQNRRLWLLIKALCRFRSSSRYRVLQRQLEREALWPPLHGREWADGNPACLNAAFEPEEPAAHPGSRPRPARRGSVQPEGSSRGDSPAQPRKESRS</sequence>
<keyword evidence="4" id="KW-0067">ATP-binding</keyword>
<feature type="transmembrane region" description="Helical" evidence="8">
    <location>
        <begin position="136"/>
        <end position="153"/>
    </location>
</feature>
<dbReference type="GeneID" id="106548587"/>
<evidence type="ECO:0000313" key="9">
    <source>
        <dbReference type="Proteomes" id="UP000504617"/>
    </source>
</evidence>
<evidence type="ECO:0000256" key="8">
    <source>
        <dbReference type="SAM" id="Phobius"/>
    </source>
</evidence>
<dbReference type="GO" id="GO:0140358">
    <property type="term" value="F:P-type transmembrane transporter activity"/>
    <property type="evidence" value="ECO:0007669"/>
    <property type="project" value="InterPro"/>
</dbReference>
<keyword evidence="5" id="KW-0460">Magnesium</keyword>
<evidence type="ECO:0000256" key="7">
    <source>
        <dbReference type="SAM" id="MobiDB-lite"/>
    </source>
</evidence>
<proteinExistence type="predicted"/>
<keyword evidence="2" id="KW-0479">Metal-binding</keyword>
<evidence type="ECO:0000256" key="4">
    <source>
        <dbReference type="ARBA" id="ARBA00022840"/>
    </source>
</evidence>
<dbReference type="GO" id="GO:0005524">
    <property type="term" value="F:ATP binding"/>
    <property type="evidence" value="ECO:0007669"/>
    <property type="project" value="UniProtKB-KW"/>
</dbReference>
<dbReference type="RefSeq" id="XP_013921454.1">
    <property type="nucleotide sequence ID" value="XM_014065979.1"/>
</dbReference>
<keyword evidence="3" id="KW-0547">Nucleotide-binding</keyword>
<dbReference type="GO" id="GO:0046872">
    <property type="term" value="F:metal ion binding"/>
    <property type="evidence" value="ECO:0007669"/>
    <property type="project" value="UniProtKB-KW"/>
</dbReference>
<keyword evidence="8" id="KW-0812">Transmembrane</keyword>
<comment type="subcellular location">
    <subcellularLocation>
        <location evidence="1">Membrane</location>
        <topology evidence="1">Multi-pass membrane protein</topology>
    </subcellularLocation>
</comment>
<feature type="transmembrane region" description="Helical" evidence="8">
    <location>
        <begin position="165"/>
        <end position="185"/>
    </location>
</feature>
<dbReference type="InterPro" id="IPR023298">
    <property type="entry name" value="ATPase_P-typ_TM_dom_sf"/>
</dbReference>
<dbReference type="GO" id="GO:0019829">
    <property type="term" value="F:ATPase-coupled monoatomic cation transmembrane transporter activity"/>
    <property type="evidence" value="ECO:0007669"/>
    <property type="project" value="TreeGrafter"/>
</dbReference>
<organism evidence="9 10">
    <name type="scientific">Thamnophis sirtalis</name>
    <dbReference type="NCBI Taxonomy" id="35019"/>
    <lineage>
        <taxon>Eukaryota</taxon>
        <taxon>Metazoa</taxon>
        <taxon>Chordata</taxon>
        <taxon>Craniata</taxon>
        <taxon>Vertebrata</taxon>
        <taxon>Euteleostomi</taxon>
        <taxon>Lepidosauria</taxon>
        <taxon>Squamata</taxon>
        <taxon>Bifurcata</taxon>
        <taxon>Unidentata</taxon>
        <taxon>Episquamata</taxon>
        <taxon>Toxicofera</taxon>
        <taxon>Serpentes</taxon>
        <taxon>Colubroidea</taxon>
        <taxon>Colubridae</taxon>
        <taxon>Natricinae</taxon>
        <taxon>Thamnophis</taxon>
    </lineage>
</organism>
<dbReference type="OrthoDB" id="9045006at2759"/>
<dbReference type="GO" id="GO:0031902">
    <property type="term" value="C:late endosome membrane"/>
    <property type="evidence" value="ECO:0007669"/>
    <property type="project" value="TreeGrafter"/>
</dbReference>
<keyword evidence="6" id="KW-1278">Translocase</keyword>
<evidence type="ECO:0000256" key="2">
    <source>
        <dbReference type="ARBA" id="ARBA00022723"/>
    </source>
</evidence>
<evidence type="ECO:0000313" key="10">
    <source>
        <dbReference type="RefSeq" id="XP_013921454.1"/>
    </source>
</evidence>
<evidence type="ECO:0000256" key="3">
    <source>
        <dbReference type="ARBA" id="ARBA00022741"/>
    </source>
</evidence>
<evidence type="ECO:0000256" key="6">
    <source>
        <dbReference type="ARBA" id="ARBA00022967"/>
    </source>
</evidence>
<gene>
    <name evidence="10" type="primary">LOC106548587</name>
</gene>
<dbReference type="PANTHER" id="PTHR45630">
    <property type="entry name" value="CATION-TRANSPORTING ATPASE-RELATED"/>
    <property type="match status" value="1"/>
</dbReference>
<name>A0A6I9YBL8_9SAUR</name>
<dbReference type="GO" id="GO:0006874">
    <property type="term" value="P:intracellular calcium ion homeostasis"/>
    <property type="evidence" value="ECO:0007669"/>
    <property type="project" value="TreeGrafter"/>
</dbReference>
<dbReference type="GO" id="GO:0015203">
    <property type="term" value="F:polyamine transmembrane transporter activity"/>
    <property type="evidence" value="ECO:0007669"/>
    <property type="project" value="TreeGrafter"/>
</dbReference>
<accession>A0A6I9YBL8</accession>
<feature type="region of interest" description="Disordered" evidence="7">
    <location>
        <begin position="279"/>
        <end position="321"/>
    </location>
</feature>
<feature type="transmembrane region" description="Helical" evidence="8">
    <location>
        <begin position="205"/>
        <end position="226"/>
    </location>
</feature>
<keyword evidence="8" id="KW-0472">Membrane</keyword>
<reference evidence="10" key="1">
    <citation type="submission" date="2025-08" db="UniProtKB">
        <authorList>
            <consortium name="RefSeq"/>
        </authorList>
    </citation>
    <scope>IDENTIFICATION</scope>
    <source>
        <tissue evidence="10">Skeletal muscle</tissue>
    </source>
</reference>
<feature type="transmembrane region" description="Helical" evidence="8">
    <location>
        <begin position="31"/>
        <end position="50"/>
    </location>
</feature>
<keyword evidence="9" id="KW-1185">Reference proteome</keyword>
<keyword evidence="8" id="KW-1133">Transmembrane helix</keyword>
<dbReference type="Proteomes" id="UP000504617">
    <property type="component" value="Unplaced"/>
</dbReference>
<dbReference type="PANTHER" id="PTHR45630:SF4">
    <property type="entry name" value="CATION-TRANSPORTING ATPASE 13A5-RELATED"/>
    <property type="match status" value="1"/>
</dbReference>
<dbReference type="InterPro" id="IPR006544">
    <property type="entry name" value="P-type_TPase_V"/>
</dbReference>
<protein>
    <submittedName>
        <fullName evidence="10">Probable cation-transporting ATPase 13A5</fullName>
    </submittedName>
</protein>
<evidence type="ECO:0000256" key="1">
    <source>
        <dbReference type="ARBA" id="ARBA00004141"/>
    </source>
</evidence>
<dbReference type="SUPFAM" id="SSF81665">
    <property type="entry name" value="Calcium ATPase, transmembrane domain M"/>
    <property type="match status" value="1"/>
</dbReference>
<dbReference type="AlphaFoldDB" id="A0A6I9YBL8"/>
<feature type="transmembrane region" description="Helical" evidence="8">
    <location>
        <begin position="71"/>
        <end position="93"/>
    </location>
</feature>
<dbReference type="KEGG" id="tsr:106548587"/>